<comment type="caution">
    <text evidence="1">The sequence shown here is derived from an EMBL/GenBank/DDBJ whole genome shotgun (WGS) entry which is preliminary data.</text>
</comment>
<keyword evidence="2" id="KW-1185">Reference proteome</keyword>
<organism evidence="1 2">
    <name type="scientific">Paramecium primaurelia</name>
    <dbReference type="NCBI Taxonomy" id="5886"/>
    <lineage>
        <taxon>Eukaryota</taxon>
        <taxon>Sar</taxon>
        <taxon>Alveolata</taxon>
        <taxon>Ciliophora</taxon>
        <taxon>Intramacronucleata</taxon>
        <taxon>Oligohymenophorea</taxon>
        <taxon>Peniculida</taxon>
        <taxon>Parameciidae</taxon>
        <taxon>Paramecium</taxon>
    </lineage>
</organism>
<dbReference type="EMBL" id="CAJJDM010000083">
    <property type="protein sequence ID" value="CAD8088067.1"/>
    <property type="molecule type" value="Genomic_DNA"/>
</dbReference>
<sequence length="86" mass="9909">MGSSCCAKQQSEKEIQQGIKSNYIRSQTSNTSKVLFSKPSQEVKYESHILLNIDEEPVEELKEDFKDKKLSPLSKNLNKKFLNMLE</sequence>
<protein>
    <submittedName>
        <fullName evidence="1">Uncharacterized protein</fullName>
    </submittedName>
</protein>
<gene>
    <name evidence="1" type="ORF">PPRIM_AZ9-3.1.T0800069</name>
</gene>
<dbReference type="AlphaFoldDB" id="A0A8S1N3Z9"/>
<dbReference type="OMA" id="SCCEAQQ"/>
<reference evidence="1" key="1">
    <citation type="submission" date="2021-01" db="EMBL/GenBank/DDBJ databases">
        <authorList>
            <consortium name="Genoscope - CEA"/>
            <person name="William W."/>
        </authorList>
    </citation>
    <scope>NUCLEOTIDE SEQUENCE</scope>
</reference>
<evidence type="ECO:0000313" key="2">
    <source>
        <dbReference type="Proteomes" id="UP000688137"/>
    </source>
</evidence>
<name>A0A8S1N3Z9_PARPR</name>
<evidence type="ECO:0000313" key="1">
    <source>
        <dbReference type="EMBL" id="CAD8088067.1"/>
    </source>
</evidence>
<proteinExistence type="predicted"/>
<accession>A0A8S1N3Z9</accession>
<dbReference type="Proteomes" id="UP000688137">
    <property type="component" value="Unassembled WGS sequence"/>
</dbReference>